<evidence type="ECO:0000256" key="1">
    <source>
        <dbReference type="SAM" id="MobiDB-lite"/>
    </source>
</evidence>
<gene>
    <name evidence="2" type="ORF">CTEN210_17862</name>
</gene>
<reference evidence="2 3" key="1">
    <citation type="journal article" date="2021" name="Sci. Rep.">
        <title>The genome of the diatom Chaetoceros tenuissimus carries an ancient integrated fragment of an extant virus.</title>
        <authorList>
            <person name="Hongo Y."/>
            <person name="Kimura K."/>
            <person name="Takaki Y."/>
            <person name="Yoshida Y."/>
            <person name="Baba S."/>
            <person name="Kobayashi G."/>
            <person name="Nagasaki K."/>
            <person name="Hano T."/>
            <person name="Tomaru Y."/>
        </authorList>
    </citation>
    <scope>NUCLEOTIDE SEQUENCE [LARGE SCALE GENOMIC DNA]</scope>
    <source>
        <strain evidence="2 3">NIES-3715</strain>
    </source>
</reference>
<feature type="region of interest" description="Disordered" evidence="1">
    <location>
        <begin position="31"/>
        <end position="148"/>
    </location>
</feature>
<feature type="compositionally biased region" description="Basic and acidic residues" evidence="1">
    <location>
        <begin position="103"/>
        <end position="142"/>
    </location>
</feature>
<proteinExistence type="predicted"/>
<protein>
    <submittedName>
        <fullName evidence="2">Uncharacterized protein</fullName>
    </submittedName>
</protein>
<keyword evidence="3" id="KW-1185">Reference proteome</keyword>
<organism evidence="2 3">
    <name type="scientific">Chaetoceros tenuissimus</name>
    <dbReference type="NCBI Taxonomy" id="426638"/>
    <lineage>
        <taxon>Eukaryota</taxon>
        <taxon>Sar</taxon>
        <taxon>Stramenopiles</taxon>
        <taxon>Ochrophyta</taxon>
        <taxon>Bacillariophyta</taxon>
        <taxon>Coscinodiscophyceae</taxon>
        <taxon>Chaetocerotophycidae</taxon>
        <taxon>Chaetocerotales</taxon>
        <taxon>Chaetocerotaceae</taxon>
        <taxon>Chaetoceros</taxon>
    </lineage>
</organism>
<accession>A0AAD3DDN6</accession>
<evidence type="ECO:0000313" key="3">
    <source>
        <dbReference type="Proteomes" id="UP001054902"/>
    </source>
</evidence>
<dbReference type="EMBL" id="BLLK01000074">
    <property type="protein sequence ID" value="GFH61386.1"/>
    <property type="molecule type" value="Genomic_DNA"/>
</dbReference>
<evidence type="ECO:0000313" key="2">
    <source>
        <dbReference type="EMBL" id="GFH61386.1"/>
    </source>
</evidence>
<sequence>MDSESPSKLCVRSSNACRPWSFNQNDVNACHSPQTPNRTAMHVSNLSTGPCRPIALNESSNQALGETESPVKATHFEKHFESSRMPTSNESSEQDENQASIDEDSRKRKRNVESNDDAERKGHKTGDIRREEEHNLEPPREELNDDESLCSDVSCESFDIEYNFQEDERDADVDDIFHMNPRTLKKDYLHKSVNMEEVQIKADIGDKIAKLLSTDYDPSAAAEYLESLGIDYKHQLKFAASRERIPIRRIAREKNQTKKSVLKVGVYAIIGIWKGKIVIIKIGINGDGRRQGDYSLSKGQKYIQLVSFYNASDDVEKKVDEVFINGIKKLLASDATPIFRKIIYQTILNGGKNYGLRRPLAMRFVETSITRLAGLESHLWFNPNEFSVGDNAMFQERKKLCMDAAWFMFRCCEKKLGPNFYLLFCGFLDTWRPDTEFLNRNGIHLSVNVLVREWLTSCLSCPVHHRDAFPDPPVLGKGPYSTEYTPDECDAALGVNDEFEENISEANRSFGITLLNSTATKYTNRKNLLDVALQDKDWSIFATITSSHGPTTVATSKNGSINMFMNSSCPALDPRKEIASTERRVQLLLHYQVIHYFLSLCKWREGGANVPTSDAALQASFLVENFNLLNVPPYHTSLLLKSLFVPNHMNLFDGSYGNLNVTRRYTMVNPNGYKWKGSFDSKTVYVRGPTNGNQLEFVKNELAKDDLKGNVRRYSRNVDEFKTHISMLVGLILKVYQTSDPEEKKELYKKFIDNTNYLRDEPSSNVTWTRQEHVHLFQAIDHHYGDQPEMLLKNMVADKLRCLVTTAGERRIKTKRTNLIRTLTKYHGRAPTVKDAMLYFHRLLQFHEFLEKRANDTYIYSNAGLFTSGAETGGYLHPGNLKVEAIMRKYVPKWNEIRPENRRNTILPKVMMDIANAGISLFTHDARETKIVMMPREEQDDLMWKKFDGVKRKYVSAKTK</sequence>
<name>A0AAD3DDN6_9STRA</name>
<dbReference type="AlphaFoldDB" id="A0AAD3DDN6"/>
<comment type="caution">
    <text evidence="2">The sequence shown here is derived from an EMBL/GenBank/DDBJ whole genome shotgun (WGS) entry which is preliminary data.</text>
</comment>
<dbReference type="Proteomes" id="UP001054902">
    <property type="component" value="Unassembled WGS sequence"/>
</dbReference>
<feature type="compositionally biased region" description="Polar residues" evidence="1">
    <location>
        <begin position="31"/>
        <end position="48"/>
    </location>
</feature>